<proteinExistence type="predicted"/>
<evidence type="ECO:0000313" key="1">
    <source>
        <dbReference type="EMBL" id="KAF6278765.1"/>
    </source>
</evidence>
<keyword evidence="2" id="KW-1185">Reference proteome</keyword>
<reference evidence="1 2" key="1">
    <citation type="journal article" date="2020" name="Nature">
        <title>Six reference-quality genomes reveal evolution of bat adaptations.</title>
        <authorList>
            <person name="Jebb D."/>
            <person name="Huang Z."/>
            <person name="Pippel M."/>
            <person name="Hughes G.M."/>
            <person name="Lavrichenko K."/>
            <person name="Devanna P."/>
            <person name="Winkler S."/>
            <person name="Jermiin L.S."/>
            <person name="Skirmuntt E.C."/>
            <person name="Katzourakis A."/>
            <person name="Burkitt-Gray L."/>
            <person name="Ray D.A."/>
            <person name="Sullivan K.A.M."/>
            <person name="Roscito J.G."/>
            <person name="Kirilenko B.M."/>
            <person name="Davalos L.M."/>
            <person name="Corthals A.P."/>
            <person name="Power M.L."/>
            <person name="Jones G."/>
            <person name="Ransome R.D."/>
            <person name="Dechmann D.K.N."/>
            <person name="Locatelli A.G."/>
            <person name="Puechmaille S.J."/>
            <person name="Fedrigo O."/>
            <person name="Jarvis E.D."/>
            <person name="Hiller M."/>
            <person name="Vernes S.C."/>
            <person name="Myers E.W."/>
            <person name="Teeling E.C."/>
        </authorList>
    </citation>
    <scope>NUCLEOTIDE SEQUENCE [LARGE SCALE GENOMIC DNA]</scope>
    <source>
        <strain evidence="1">MPipKuh1</strain>
        <tissue evidence="1">Flight muscle</tissue>
    </source>
</reference>
<accession>A0A7J7RS33</accession>
<name>A0A7J7RS33_PIPKU</name>
<evidence type="ECO:0000313" key="2">
    <source>
        <dbReference type="Proteomes" id="UP000558488"/>
    </source>
</evidence>
<dbReference type="EMBL" id="JACAGB010000063">
    <property type="protein sequence ID" value="KAF6278765.1"/>
    <property type="molecule type" value="Genomic_DNA"/>
</dbReference>
<dbReference type="AlphaFoldDB" id="A0A7J7RS33"/>
<comment type="caution">
    <text evidence="1">The sequence shown here is derived from an EMBL/GenBank/DDBJ whole genome shotgun (WGS) entry which is preliminary data.</text>
</comment>
<gene>
    <name evidence="1" type="ORF">mPipKuh1_010378</name>
</gene>
<dbReference type="Proteomes" id="UP000558488">
    <property type="component" value="Unassembled WGS sequence"/>
</dbReference>
<protein>
    <submittedName>
        <fullName evidence="1">Uncharacterized protein</fullName>
    </submittedName>
</protein>
<organism evidence="1 2">
    <name type="scientific">Pipistrellus kuhlii</name>
    <name type="common">Kuhl's pipistrelle</name>
    <dbReference type="NCBI Taxonomy" id="59472"/>
    <lineage>
        <taxon>Eukaryota</taxon>
        <taxon>Metazoa</taxon>
        <taxon>Chordata</taxon>
        <taxon>Craniata</taxon>
        <taxon>Vertebrata</taxon>
        <taxon>Euteleostomi</taxon>
        <taxon>Mammalia</taxon>
        <taxon>Eutheria</taxon>
        <taxon>Laurasiatheria</taxon>
        <taxon>Chiroptera</taxon>
        <taxon>Yangochiroptera</taxon>
        <taxon>Vespertilionidae</taxon>
        <taxon>Pipistrellus</taxon>
    </lineage>
</organism>
<sequence>MSLNPPRGHCCGDRMRCGEDCHTAPRATQILVHSVWTFLNVEGSSCGAEGTPEDWYIDQALLPWPAGSMVRALASHPRVSGWIPSQRHMPGFQVCSLPLVQACVGGKQSLTSMGLSLSLLYSLPPSLPPFFSPTLSEKQREP</sequence>